<gene>
    <name evidence="1" type="ORF">RhiirC2_792950</name>
</gene>
<comment type="caution">
    <text evidence="1">The sequence shown here is derived from an EMBL/GenBank/DDBJ whole genome shotgun (WGS) entry which is preliminary data.</text>
</comment>
<dbReference type="GO" id="GO:0003676">
    <property type="term" value="F:nucleic acid binding"/>
    <property type="evidence" value="ECO:0007669"/>
    <property type="project" value="InterPro"/>
</dbReference>
<reference evidence="1 2" key="2">
    <citation type="submission" date="2017-10" db="EMBL/GenBank/DDBJ databases">
        <title>Extensive intraspecific genome diversity in a model arbuscular mycorrhizal fungus.</title>
        <authorList>
            <person name="Chen E.C.H."/>
            <person name="Morin E."/>
            <person name="Baudet D."/>
            <person name="Noel J."/>
            <person name="Ndikumana S."/>
            <person name="Charron P."/>
            <person name="St-Onge C."/>
            <person name="Giorgi J."/>
            <person name="Grigoriev I.V."/>
            <person name="Roux C."/>
            <person name="Martin F.M."/>
            <person name="Corradi N."/>
        </authorList>
    </citation>
    <scope>NUCLEOTIDE SEQUENCE [LARGE SCALE GENOMIC DNA]</scope>
    <source>
        <strain evidence="1 2">C2</strain>
    </source>
</reference>
<dbReference type="Proteomes" id="UP000233469">
    <property type="component" value="Unassembled WGS sequence"/>
</dbReference>
<feature type="non-terminal residue" evidence="1">
    <location>
        <position position="166"/>
    </location>
</feature>
<dbReference type="Gene3D" id="3.30.420.10">
    <property type="entry name" value="Ribonuclease H-like superfamily/Ribonuclease H"/>
    <property type="match status" value="1"/>
</dbReference>
<proteinExistence type="predicted"/>
<protein>
    <recommendedName>
        <fullName evidence="3">RNase H type-1 domain-containing protein</fullName>
    </recommendedName>
</protein>
<reference evidence="1 2" key="1">
    <citation type="submission" date="2016-04" db="EMBL/GenBank/DDBJ databases">
        <title>Genome analyses suggest a sexual origin of heterokaryosis in a supposedly ancient asexual fungus.</title>
        <authorList>
            <person name="Ropars J."/>
            <person name="Sedzielewska K."/>
            <person name="Noel J."/>
            <person name="Charron P."/>
            <person name="Farinelli L."/>
            <person name="Marton T."/>
            <person name="Kruger M."/>
            <person name="Pelin A."/>
            <person name="Brachmann A."/>
            <person name="Corradi N."/>
        </authorList>
    </citation>
    <scope>NUCLEOTIDE SEQUENCE [LARGE SCALE GENOMIC DNA]</scope>
    <source>
        <strain evidence="1 2">C2</strain>
    </source>
</reference>
<name>A0A2N1MGJ5_9GLOM</name>
<evidence type="ECO:0008006" key="3">
    <source>
        <dbReference type="Google" id="ProtNLM"/>
    </source>
</evidence>
<dbReference type="SUPFAM" id="SSF53098">
    <property type="entry name" value="Ribonuclease H-like"/>
    <property type="match status" value="1"/>
</dbReference>
<dbReference type="EMBL" id="LLXL01002495">
    <property type="protein sequence ID" value="PKK60689.1"/>
    <property type="molecule type" value="Genomic_DNA"/>
</dbReference>
<dbReference type="InterPro" id="IPR036397">
    <property type="entry name" value="RNaseH_sf"/>
</dbReference>
<organism evidence="1 2">
    <name type="scientific">Rhizophagus irregularis</name>
    <dbReference type="NCBI Taxonomy" id="588596"/>
    <lineage>
        <taxon>Eukaryota</taxon>
        <taxon>Fungi</taxon>
        <taxon>Fungi incertae sedis</taxon>
        <taxon>Mucoromycota</taxon>
        <taxon>Glomeromycotina</taxon>
        <taxon>Glomeromycetes</taxon>
        <taxon>Glomerales</taxon>
        <taxon>Glomeraceae</taxon>
        <taxon>Rhizophagus</taxon>
    </lineage>
</organism>
<sequence length="166" mass="18823">MEYECAANAALLTCSPCTFSADWECLVPLLTESQFTSIQPTNLIEFNIFNIFDFAKKNMILYNEHSSTSRNDLLTIQQTLAHFDNNNYYIFEFYTDGSLIDLGTEQCSISCAFAQISDLFDIPHIKFYSTVDKWPSAYRGELLAVLLALSVVPKNSKVRINTDSLN</sequence>
<dbReference type="AlphaFoldDB" id="A0A2N1MGJ5"/>
<dbReference type="InterPro" id="IPR012337">
    <property type="entry name" value="RNaseH-like_sf"/>
</dbReference>
<evidence type="ECO:0000313" key="1">
    <source>
        <dbReference type="EMBL" id="PKK60689.1"/>
    </source>
</evidence>
<accession>A0A2N1MGJ5</accession>
<evidence type="ECO:0000313" key="2">
    <source>
        <dbReference type="Proteomes" id="UP000233469"/>
    </source>
</evidence>